<evidence type="ECO:0000313" key="3">
    <source>
        <dbReference type="EMBL" id="SMX83956.1"/>
    </source>
</evidence>
<dbReference type="AlphaFoldDB" id="A0A2H1J8Z8"/>
<evidence type="ECO:0000256" key="1">
    <source>
        <dbReference type="SAM" id="MobiDB-lite"/>
    </source>
</evidence>
<gene>
    <name evidence="3" type="ORF">BAUR9175_02192</name>
</gene>
<name>A0A2H1J8Z8_BREAU</name>
<organism evidence="3 4">
    <name type="scientific">Brevibacterium aurantiacum</name>
    <dbReference type="NCBI Taxonomy" id="273384"/>
    <lineage>
        <taxon>Bacteria</taxon>
        <taxon>Bacillati</taxon>
        <taxon>Actinomycetota</taxon>
        <taxon>Actinomycetes</taxon>
        <taxon>Micrococcales</taxon>
        <taxon>Brevibacteriaceae</taxon>
        <taxon>Brevibacterium</taxon>
    </lineage>
</organism>
<keyword evidence="4" id="KW-1185">Reference proteome</keyword>
<dbReference type="RefSeq" id="WP_141322679.1">
    <property type="nucleotide sequence ID" value="NZ_BJME01000022.1"/>
</dbReference>
<dbReference type="Proteomes" id="UP000234525">
    <property type="component" value="Unassembled WGS sequence"/>
</dbReference>
<feature type="region of interest" description="Disordered" evidence="1">
    <location>
        <begin position="259"/>
        <end position="298"/>
    </location>
</feature>
<sequence>MKHQNSAGRTKRIWIVVAVLSALVLLFPIGFTTAYLTDKVTASKTSGGTGRWCSVPNPKQHPNVYRLKEFPRYSDAKEGTENPFSANPGFIIVPVVNTNGEFAPTDGSGAGTAGSRDLSVRLWSCDATSQSTNSSIKVTGWRATGSATPYWLSEKSAGFAGQRLDPTRGFGLELAKLHVRGTSRLTGWLQHLTGSDRQLYTWILSSNRTKTDLSADPDCLTHLCVINIKEVPSFQQAFKNDTGGAGAPSNSVEYSGQSYWNDSGDLSPNNPRNVRMTSYSGARRPPFAQGQRPTSTDGRQVQWVVMEWWGSTAPSDDMVAEVVLR</sequence>
<accession>A0A2H1J8Z8</accession>
<feature type="compositionally biased region" description="Polar residues" evidence="1">
    <location>
        <begin position="259"/>
        <end position="280"/>
    </location>
</feature>
<proteinExistence type="predicted"/>
<keyword evidence="2" id="KW-1133">Transmembrane helix</keyword>
<protein>
    <submittedName>
        <fullName evidence="3">Uncharacterized protein</fullName>
    </submittedName>
</protein>
<comment type="caution">
    <text evidence="3">The sequence shown here is derived from an EMBL/GenBank/DDBJ whole genome shotgun (WGS) entry which is preliminary data.</text>
</comment>
<evidence type="ECO:0000256" key="2">
    <source>
        <dbReference type="SAM" id="Phobius"/>
    </source>
</evidence>
<evidence type="ECO:0000313" key="4">
    <source>
        <dbReference type="Proteomes" id="UP000234525"/>
    </source>
</evidence>
<feature type="transmembrane region" description="Helical" evidence="2">
    <location>
        <begin position="12"/>
        <end position="36"/>
    </location>
</feature>
<reference evidence="3" key="1">
    <citation type="submission" date="2017-03" db="EMBL/GenBank/DDBJ databases">
        <authorList>
            <person name="Monnet C."/>
        </authorList>
    </citation>
    <scope>NUCLEOTIDE SEQUENCE [LARGE SCALE GENOMIC DNA]</scope>
    <source>
        <strain evidence="3">ATCC 9175</strain>
    </source>
</reference>
<keyword evidence="2" id="KW-0472">Membrane</keyword>
<dbReference type="EMBL" id="FXZB01000014">
    <property type="protein sequence ID" value="SMX83956.1"/>
    <property type="molecule type" value="Genomic_DNA"/>
</dbReference>
<keyword evidence="2" id="KW-0812">Transmembrane</keyword>